<evidence type="ECO:0000313" key="4">
    <source>
        <dbReference type="EMBL" id="GHO54722.1"/>
    </source>
</evidence>
<dbReference type="PROSITE" id="PS51462">
    <property type="entry name" value="NUDIX"/>
    <property type="match status" value="1"/>
</dbReference>
<organism evidence="4 5">
    <name type="scientific">Ktedonobacter robiniae</name>
    <dbReference type="NCBI Taxonomy" id="2778365"/>
    <lineage>
        <taxon>Bacteria</taxon>
        <taxon>Bacillati</taxon>
        <taxon>Chloroflexota</taxon>
        <taxon>Ktedonobacteria</taxon>
        <taxon>Ktedonobacterales</taxon>
        <taxon>Ktedonobacteraceae</taxon>
        <taxon>Ktedonobacter</taxon>
    </lineage>
</organism>
<dbReference type="Pfam" id="PF00293">
    <property type="entry name" value="NUDIX"/>
    <property type="match status" value="1"/>
</dbReference>
<gene>
    <name evidence="4" type="ORF">KSB_31970</name>
</gene>
<dbReference type="PROSITE" id="PS00893">
    <property type="entry name" value="NUDIX_BOX"/>
    <property type="match status" value="1"/>
</dbReference>
<dbReference type="CDD" id="cd02883">
    <property type="entry name" value="NUDIX_Hydrolase"/>
    <property type="match status" value="1"/>
</dbReference>
<dbReference type="InterPro" id="IPR020084">
    <property type="entry name" value="NUDIX_hydrolase_CS"/>
</dbReference>
<evidence type="ECO:0000256" key="2">
    <source>
        <dbReference type="ARBA" id="ARBA00022801"/>
    </source>
</evidence>
<proteinExistence type="predicted"/>
<dbReference type="PANTHER" id="PTHR43046:SF14">
    <property type="entry name" value="MUTT_NUDIX FAMILY PROTEIN"/>
    <property type="match status" value="1"/>
</dbReference>
<evidence type="ECO:0000313" key="5">
    <source>
        <dbReference type="Proteomes" id="UP000654345"/>
    </source>
</evidence>
<reference evidence="4 5" key="1">
    <citation type="journal article" date="2021" name="Int. J. Syst. Evol. Microbiol.">
        <title>Reticulibacter mediterranei gen. nov., sp. nov., within the new family Reticulibacteraceae fam. nov., and Ktedonospora formicarum gen. nov., sp. nov., Ktedonobacter robiniae sp. nov., Dictyobacter formicarum sp. nov. and Dictyobacter arantiisoli sp. nov., belonging to the class Ktedonobacteria.</title>
        <authorList>
            <person name="Yabe S."/>
            <person name="Zheng Y."/>
            <person name="Wang C.M."/>
            <person name="Sakai Y."/>
            <person name="Abe K."/>
            <person name="Yokota A."/>
            <person name="Donadio S."/>
            <person name="Cavaletti L."/>
            <person name="Monciardini P."/>
        </authorList>
    </citation>
    <scope>NUCLEOTIDE SEQUENCE [LARGE SCALE GENOMIC DNA]</scope>
    <source>
        <strain evidence="4 5">SOSP1-30</strain>
    </source>
</reference>
<keyword evidence="5" id="KW-1185">Reference proteome</keyword>
<dbReference type="InterPro" id="IPR000086">
    <property type="entry name" value="NUDIX_hydrolase_dom"/>
</dbReference>
<dbReference type="EMBL" id="BNJG01000001">
    <property type="protein sequence ID" value="GHO54722.1"/>
    <property type="molecule type" value="Genomic_DNA"/>
</dbReference>
<dbReference type="RefSeq" id="WP_201371397.1">
    <property type="nucleotide sequence ID" value="NZ_BNJG01000001.1"/>
</dbReference>
<keyword evidence="2 4" id="KW-0378">Hydrolase</keyword>
<dbReference type="InterPro" id="IPR015797">
    <property type="entry name" value="NUDIX_hydrolase-like_dom_sf"/>
</dbReference>
<sequence>MLSSLPREQQDEIARLAERYGTPALHNAALYTGDDYEPLNKPDRYGEVCMVVRRKQSGRLLTMKKAFYPPATFRLLTGGIHHGESIYDALVRETHEETGLEVTITQFLAIVAYQTENARKTPSFYTFAFLLDEINGTLGAIDEDEAVEFFREIQPAELPQLAEHLEHLTHTEQRPHQNLGDWGEWGRFRAVIHRVVWDKLQSQSNTRASK</sequence>
<name>A0ABQ3UQ47_9CHLR</name>
<dbReference type="SUPFAM" id="SSF55811">
    <property type="entry name" value="Nudix"/>
    <property type="match status" value="1"/>
</dbReference>
<comment type="cofactor">
    <cofactor evidence="1">
        <name>Mg(2+)</name>
        <dbReference type="ChEBI" id="CHEBI:18420"/>
    </cofactor>
</comment>
<comment type="caution">
    <text evidence="4">The sequence shown here is derived from an EMBL/GenBank/DDBJ whole genome shotgun (WGS) entry which is preliminary data.</text>
</comment>
<dbReference type="GO" id="GO:0016787">
    <property type="term" value="F:hydrolase activity"/>
    <property type="evidence" value="ECO:0007669"/>
    <property type="project" value="UniProtKB-KW"/>
</dbReference>
<protein>
    <submittedName>
        <fullName evidence="4">NUDIX hydrolase</fullName>
    </submittedName>
</protein>
<dbReference type="Proteomes" id="UP000654345">
    <property type="component" value="Unassembled WGS sequence"/>
</dbReference>
<feature type="domain" description="Nudix hydrolase" evidence="3">
    <location>
        <begin position="42"/>
        <end position="181"/>
    </location>
</feature>
<dbReference type="PANTHER" id="PTHR43046">
    <property type="entry name" value="GDP-MANNOSE MANNOSYL HYDROLASE"/>
    <property type="match status" value="1"/>
</dbReference>
<accession>A0ABQ3UQ47</accession>
<dbReference type="Gene3D" id="3.90.79.10">
    <property type="entry name" value="Nucleoside Triphosphate Pyrophosphohydrolase"/>
    <property type="match status" value="1"/>
</dbReference>
<evidence type="ECO:0000259" key="3">
    <source>
        <dbReference type="PROSITE" id="PS51462"/>
    </source>
</evidence>
<evidence type="ECO:0000256" key="1">
    <source>
        <dbReference type="ARBA" id="ARBA00001946"/>
    </source>
</evidence>